<dbReference type="EMBL" id="FOMT01000004">
    <property type="protein sequence ID" value="SFE84878.1"/>
    <property type="molecule type" value="Genomic_DNA"/>
</dbReference>
<evidence type="ECO:0000256" key="2">
    <source>
        <dbReference type="ARBA" id="ARBA00011738"/>
    </source>
</evidence>
<evidence type="ECO:0000313" key="6">
    <source>
        <dbReference type="EMBL" id="SFE84878.1"/>
    </source>
</evidence>
<reference evidence="7" key="1">
    <citation type="submission" date="2016-10" db="EMBL/GenBank/DDBJ databases">
        <authorList>
            <person name="Varghese N."/>
            <person name="Submissions S."/>
        </authorList>
    </citation>
    <scope>NUCLEOTIDE SEQUENCE [LARGE SCALE GENOMIC DNA]</scope>
    <source>
        <strain evidence="7">CGMCC 1.10784</strain>
    </source>
</reference>
<dbReference type="Gene3D" id="3.50.50.60">
    <property type="entry name" value="FAD/NAD(P)-binding domain"/>
    <property type="match status" value="2"/>
</dbReference>
<dbReference type="RefSeq" id="WP_091188482.1">
    <property type="nucleotide sequence ID" value="NZ_FOMT01000004.1"/>
</dbReference>
<name>A0A1I2DWR3_9BACL</name>
<dbReference type="PRINTS" id="PR00469">
    <property type="entry name" value="PNDRDTASEII"/>
</dbReference>
<organism evidence="6 7">
    <name type="scientific">Paenibacillus catalpae</name>
    <dbReference type="NCBI Taxonomy" id="1045775"/>
    <lineage>
        <taxon>Bacteria</taxon>
        <taxon>Bacillati</taxon>
        <taxon>Bacillota</taxon>
        <taxon>Bacilli</taxon>
        <taxon>Bacillales</taxon>
        <taxon>Paenibacillaceae</taxon>
        <taxon>Paenibacillus</taxon>
    </lineage>
</organism>
<accession>A0A1I2DWR3</accession>
<comment type="subunit">
    <text evidence="2">Homodimer.</text>
</comment>
<dbReference type="InterPro" id="IPR036188">
    <property type="entry name" value="FAD/NAD-bd_sf"/>
</dbReference>
<dbReference type="PRINTS" id="PR00368">
    <property type="entry name" value="FADPNR"/>
</dbReference>
<dbReference type="PANTHER" id="PTHR48105">
    <property type="entry name" value="THIOREDOXIN REDUCTASE 1-RELATED-RELATED"/>
    <property type="match status" value="1"/>
</dbReference>
<dbReference type="STRING" id="1045775.SAMN05216378_4320"/>
<dbReference type="GO" id="GO:0016491">
    <property type="term" value="F:oxidoreductase activity"/>
    <property type="evidence" value="ECO:0007669"/>
    <property type="project" value="UniProtKB-KW"/>
</dbReference>
<gene>
    <name evidence="6" type="ORF">SAMN05216378_4320</name>
</gene>
<proteinExistence type="predicted"/>
<dbReference type="InterPro" id="IPR023753">
    <property type="entry name" value="FAD/NAD-binding_dom"/>
</dbReference>
<evidence type="ECO:0000259" key="5">
    <source>
        <dbReference type="Pfam" id="PF07992"/>
    </source>
</evidence>
<dbReference type="SUPFAM" id="SSF51905">
    <property type="entry name" value="FAD/NAD(P)-binding domain"/>
    <property type="match status" value="1"/>
</dbReference>
<keyword evidence="7" id="KW-1185">Reference proteome</keyword>
<feature type="domain" description="FAD/NAD(P)-binding" evidence="5">
    <location>
        <begin position="187"/>
        <end position="285"/>
    </location>
</feature>
<protein>
    <submittedName>
        <fullName evidence="6">Thioredoxin reductase</fullName>
    </submittedName>
</protein>
<evidence type="ECO:0000313" key="7">
    <source>
        <dbReference type="Proteomes" id="UP000198855"/>
    </source>
</evidence>
<keyword evidence="3" id="KW-0285">Flavoprotein</keyword>
<feature type="domain" description="FAD/NAD(P)-binding" evidence="5">
    <location>
        <begin position="4"/>
        <end position="149"/>
    </location>
</feature>
<keyword evidence="4" id="KW-0560">Oxidoreductase</keyword>
<dbReference type="Proteomes" id="UP000198855">
    <property type="component" value="Unassembled WGS sequence"/>
</dbReference>
<sequence length="302" mass="32876">MKLYDCAIIGGGPAGLNAALVLGRARRNVVLFDDNKPRNAVTHESHGFITRDGVKPEEFRRLAHTDISKYPSVQVVRTKVADMVKRGHALFLVQASNGDVYQARTVILAIGLKEKLPAITGVSDYYGTSLFSCPYCDGWELRDQPLAVISENESHRYSMVSMVYNWSKDLIICTNGVGTFEPQQRAKLLSRGVRIFEQPIASLKGKNGRLQKIVFANGTEVARTGGFVTSNWYLAIRFAEKLGCRLNESGGLAIDDYGKTTVEHVYTAGDAATISPAQLIVAAAGGSKAAMSVNTALSHMDF</sequence>
<dbReference type="InterPro" id="IPR050097">
    <property type="entry name" value="Ferredoxin-NADP_redctase_2"/>
</dbReference>
<evidence type="ECO:0000256" key="1">
    <source>
        <dbReference type="ARBA" id="ARBA00001974"/>
    </source>
</evidence>
<dbReference type="Pfam" id="PF07992">
    <property type="entry name" value="Pyr_redox_2"/>
    <property type="match status" value="2"/>
</dbReference>
<dbReference type="AlphaFoldDB" id="A0A1I2DWR3"/>
<comment type="cofactor">
    <cofactor evidence="1">
        <name>FAD</name>
        <dbReference type="ChEBI" id="CHEBI:57692"/>
    </cofactor>
</comment>
<dbReference type="OrthoDB" id="9806179at2"/>
<evidence type="ECO:0000256" key="4">
    <source>
        <dbReference type="ARBA" id="ARBA00023002"/>
    </source>
</evidence>
<evidence type="ECO:0000256" key="3">
    <source>
        <dbReference type="ARBA" id="ARBA00022630"/>
    </source>
</evidence>